<comment type="similarity">
    <text evidence="2">Belongs to the CENP-C/MIF2 family.</text>
</comment>
<feature type="compositionally biased region" description="Polar residues" evidence="5">
    <location>
        <begin position="53"/>
        <end position="62"/>
    </location>
</feature>
<feature type="compositionally biased region" description="Basic and acidic residues" evidence="5">
    <location>
        <begin position="349"/>
        <end position="360"/>
    </location>
</feature>
<evidence type="ECO:0000259" key="7">
    <source>
        <dbReference type="Pfam" id="PF15624"/>
    </source>
</evidence>
<evidence type="ECO:0000256" key="2">
    <source>
        <dbReference type="ARBA" id="ARBA00010291"/>
    </source>
</evidence>
<name>A0AAV9K025_9PEZI</name>
<evidence type="ECO:0000256" key="5">
    <source>
        <dbReference type="SAM" id="MobiDB-lite"/>
    </source>
</evidence>
<evidence type="ECO:0000313" key="8">
    <source>
        <dbReference type="EMBL" id="KAK4550672.1"/>
    </source>
</evidence>
<gene>
    <name evidence="8" type="ORF">LTR36_000251</name>
</gene>
<dbReference type="SUPFAM" id="SSF51182">
    <property type="entry name" value="RmlC-like cupins"/>
    <property type="match status" value="1"/>
</dbReference>
<feature type="domain" description="Mif2/CENP-C cupin" evidence="6">
    <location>
        <begin position="579"/>
        <end position="670"/>
    </location>
</feature>
<evidence type="ECO:0000259" key="6">
    <source>
        <dbReference type="Pfam" id="PF11699"/>
    </source>
</evidence>
<keyword evidence="3" id="KW-0238">DNA-binding</keyword>
<dbReference type="GO" id="GO:0051382">
    <property type="term" value="P:kinetochore assembly"/>
    <property type="evidence" value="ECO:0007669"/>
    <property type="project" value="InterPro"/>
</dbReference>
<comment type="subcellular location">
    <subcellularLocation>
        <location evidence="1">Nucleus</location>
    </subcellularLocation>
</comment>
<reference evidence="8 9" key="1">
    <citation type="submission" date="2021-11" db="EMBL/GenBank/DDBJ databases">
        <title>Black yeast isolated from Biological Soil Crust.</title>
        <authorList>
            <person name="Kurbessoian T."/>
        </authorList>
    </citation>
    <scope>NUCLEOTIDE SEQUENCE [LARGE SCALE GENOMIC DNA]</scope>
    <source>
        <strain evidence="8 9">CCFEE 5522</strain>
    </source>
</reference>
<dbReference type="InterPro" id="IPR028386">
    <property type="entry name" value="CENP-C/Mif2/cnp3"/>
</dbReference>
<dbReference type="PANTHER" id="PTHR16684:SF11">
    <property type="entry name" value="CENTROMERE PROTEIN C"/>
    <property type="match status" value="1"/>
</dbReference>
<dbReference type="GO" id="GO:0005634">
    <property type="term" value="C:nucleus"/>
    <property type="evidence" value="ECO:0007669"/>
    <property type="project" value="UniProtKB-SubCell"/>
</dbReference>
<dbReference type="Gene3D" id="2.60.120.10">
    <property type="entry name" value="Jelly Rolls"/>
    <property type="match status" value="1"/>
</dbReference>
<feature type="compositionally biased region" description="Basic and acidic residues" evidence="5">
    <location>
        <begin position="63"/>
        <end position="75"/>
    </location>
</feature>
<dbReference type="InterPro" id="IPR011051">
    <property type="entry name" value="RmlC_Cupin_sf"/>
</dbReference>
<dbReference type="Pfam" id="PF11699">
    <property type="entry name" value="CENP-C_C"/>
    <property type="match status" value="1"/>
</dbReference>
<organism evidence="8 9">
    <name type="scientific">Oleoguttula mirabilis</name>
    <dbReference type="NCBI Taxonomy" id="1507867"/>
    <lineage>
        <taxon>Eukaryota</taxon>
        <taxon>Fungi</taxon>
        <taxon>Dikarya</taxon>
        <taxon>Ascomycota</taxon>
        <taxon>Pezizomycotina</taxon>
        <taxon>Dothideomycetes</taxon>
        <taxon>Dothideomycetidae</taxon>
        <taxon>Mycosphaerellales</taxon>
        <taxon>Teratosphaeriaceae</taxon>
        <taxon>Oleoguttula</taxon>
    </lineage>
</organism>
<feature type="compositionally biased region" description="Low complexity" evidence="5">
    <location>
        <begin position="325"/>
        <end position="339"/>
    </location>
</feature>
<keyword evidence="9" id="KW-1185">Reference proteome</keyword>
<dbReference type="GO" id="GO:0051455">
    <property type="term" value="P:spindle attachment to meiosis I kinetochore"/>
    <property type="evidence" value="ECO:0007669"/>
    <property type="project" value="TreeGrafter"/>
</dbReference>
<feature type="region of interest" description="Disordered" evidence="5">
    <location>
        <begin position="494"/>
        <end position="537"/>
    </location>
</feature>
<dbReference type="Pfam" id="PF15624">
    <property type="entry name" value="Mif2_N"/>
    <property type="match status" value="1"/>
</dbReference>
<feature type="domain" description="Mif2 N-terminal" evidence="7">
    <location>
        <begin position="22"/>
        <end position="152"/>
    </location>
</feature>
<feature type="compositionally biased region" description="Acidic residues" evidence="5">
    <location>
        <begin position="205"/>
        <end position="224"/>
    </location>
</feature>
<proteinExistence type="inferred from homology"/>
<dbReference type="PANTHER" id="PTHR16684">
    <property type="entry name" value="CENTROMERE PROTEIN C"/>
    <property type="match status" value="1"/>
</dbReference>
<evidence type="ECO:0000256" key="1">
    <source>
        <dbReference type="ARBA" id="ARBA00004123"/>
    </source>
</evidence>
<accession>A0AAV9K025</accession>
<dbReference type="EMBL" id="JAVFHQ010000001">
    <property type="protein sequence ID" value="KAK4550672.1"/>
    <property type="molecule type" value="Genomic_DNA"/>
</dbReference>
<keyword evidence="4" id="KW-0539">Nucleus</keyword>
<evidence type="ECO:0008006" key="10">
    <source>
        <dbReference type="Google" id="ProtNLM"/>
    </source>
</evidence>
<evidence type="ECO:0000313" key="9">
    <source>
        <dbReference type="Proteomes" id="UP001324427"/>
    </source>
</evidence>
<dbReference type="AlphaFoldDB" id="A0AAV9K025"/>
<dbReference type="GO" id="GO:0000776">
    <property type="term" value="C:kinetochore"/>
    <property type="evidence" value="ECO:0007669"/>
    <property type="project" value="InterPro"/>
</dbReference>
<dbReference type="Proteomes" id="UP001324427">
    <property type="component" value="Unassembled WGS sequence"/>
</dbReference>
<dbReference type="InterPro" id="IPR014710">
    <property type="entry name" value="RmlC-like_jellyroll"/>
</dbReference>
<dbReference type="GO" id="GO:0019237">
    <property type="term" value="F:centromeric DNA binding"/>
    <property type="evidence" value="ECO:0007669"/>
    <property type="project" value="InterPro"/>
</dbReference>
<feature type="compositionally biased region" description="Acidic residues" evidence="5">
    <location>
        <begin position="525"/>
        <end position="537"/>
    </location>
</feature>
<evidence type="ECO:0000256" key="4">
    <source>
        <dbReference type="ARBA" id="ARBA00023242"/>
    </source>
</evidence>
<sequence>MAAGKAIKNMTPGRRRKAQDQYFDVGKVGRKTGITLPDKGIRDEYGMEPVSGIFSSPVSPQRTADRTLTSDDMHLQDSSAPEVEQTLHLRKTPKLPPPRAGTPKHTNIGSPKRMSTGRPHTTGKPFPLDDNATSPSRNLSKTQPPANRKLDFSADGVRPSIEAIVSPFKAKNKLRRSVGPAPPRRDVFASPEPVAKPVLGTSGSSEEEEREEEQEEEEEPEEPLAELQPADDGPLLLDDGPLLLDDDDGDGYGGVTEEMATEMEEVQAEVVLSSPSRRKPGRPRKSIESTNDSQIEHMPPVANVTPGKKRNRTSMESEQAEDEGSTSAERLEAASASASPVQKKPRGRPPKDKVVVHREEQDETIDPQLLAYDDEHESAEPRETSVQPQKKGGSKQGKASVPKERDPNRAIRAATSPVKLHDGPSRGSMSPSKRGKGRAGSMGPVSNVNLRASTPFEDAGFVSRSGRPILKPLQYWANETRVWKNGEVEGIVRAEEATKPQHANKGRKKKKKSKKSTKGVSRLEDIDEESETESTLADEWEEEVGVIAGTVANWDAATQNDLGFASSSIITRDVAGSDFKYAKIMTLPFFGSGLVELPPAGFKRAKNSRKMQMCFFVYEGKVMVEIGAQGNGEVNQFAISKGGVWVVPRGNNYAITNESRTKTASIFFAQGCEVDAPAPAPAADAAKHVGKSQG</sequence>
<dbReference type="InterPro" id="IPR025974">
    <property type="entry name" value="Mif2/CENP-C_cupin"/>
</dbReference>
<feature type="compositionally biased region" description="Polar residues" evidence="5">
    <location>
        <begin position="131"/>
        <end position="145"/>
    </location>
</feature>
<feature type="region of interest" description="Disordered" evidence="5">
    <location>
        <begin position="31"/>
        <end position="450"/>
    </location>
</feature>
<evidence type="ECO:0000256" key="3">
    <source>
        <dbReference type="ARBA" id="ARBA00023125"/>
    </source>
</evidence>
<protein>
    <recommendedName>
        <fullName evidence="10">Mif2/CENP-C cupin domain-containing protein</fullName>
    </recommendedName>
</protein>
<feature type="compositionally biased region" description="Basic residues" evidence="5">
    <location>
        <begin position="502"/>
        <end position="517"/>
    </location>
</feature>
<dbReference type="InterPro" id="IPR028929">
    <property type="entry name" value="Mif2_N"/>
</dbReference>
<dbReference type="GO" id="GO:0051315">
    <property type="term" value="P:attachment of mitotic spindle microtubules to kinetochore"/>
    <property type="evidence" value="ECO:0007669"/>
    <property type="project" value="TreeGrafter"/>
</dbReference>
<comment type="caution">
    <text evidence="8">The sequence shown here is derived from an EMBL/GenBank/DDBJ whole genome shotgun (WGS) entry which is preliminary data.</text>
</comment>
<feature type="compositionally biased region" description="Low complexity" evidence="5">
    <location>
        <begin position="225"/>
        <end position="243"/>
    </location>
</feature>